<evidence type="ECO:0000313" key="3">
    <source>
        <dbReference type="EMBL" id="RRT79737.1"/>
    </source>
</evidence>
<protein>
    <submittedName>
        <fullName evidence="3">Uncharacterized protein</fullName>
    </submittedName>
</protein>
<feature type="region of interest" description="Disordered" evidence="1">
    <location>
        <begin position="68"/>
        <end position="102"/>
    </location>
</feature>
<name>A0A427AUE1_ENSVE</name>
<reference evidence="3 4" key="1">
    <citation type="journal article" date="2014" name="Agronomy (Basel)">
        <title>A Draft Genome Sequence for Ensete ventricosum, the Drought-Tolerant Tree Against Hunger.</title>
        <authorList>
            <person name="Harrison J."/>
            <person name="Moore K.A."/>
            <person name="Paszkiewicz K."/>
            <person name="Jones T."/>
            <person name="Grant M."/>
            <person name="Ambacheew D."/>
            <person name="Muzemil S."/>
            <person name="Studholme D.J."/>
        </authorList>
    </citation>
    <scope>NUCLEOTIDE SEQUENCE [LARGE SCALE GENOMIC DNA]</scope>
</reference>
<evidence type="ECO:0000256" key="2">
    <source>
        <dbReference type="SAM" id="SignalP"/>
    </source>
</evidence>
<keyword evidence="2" id="KW-0732">Signal</keyword>
<gene>
    <name evidence="3" type="ORF">B296_00019359</name>
</gene>
<dbReference type="AlphaFoldDB" id="A0A427AUE1"/>
<feature type="chain" id="PRO_5019558482" evidence="2">
    <location>
        <begin position="20"/>
        <end position="102"/>
    </location>
</feature>
<accession>A0A427AUE1</accession>
<comment type="caution">
    <text evidence="3">The sequence shown here is derived from an EMBL/GenBank/DDBJ whole genome shotgun (WGS) entry which is preliminary data.</text>
</comment>
<evidence type="ECO:0000256" key="1">
    <source>
        <dbReference type="SAM" id="MobiDB-lite"/>
    </source>
</evidence>
<evidence type="ECO:0000313" key="4">
    <source>
        <dbReference type="Proteomes" id="UP000287651"/>
    </source>
</evidence>
<feature type="signal peptide" evidence="2">
    <location>
        <begin position="1"/>
        <end position="19"/>
    </location>
</feature>
<sequence length="102" mass="11085">MQAFLMGLVHILLVVGRKADNNSSRDARMCKPICHRRSIGSRITGRPQKALRKAIPRTILGAVEEENLSTRVVPSEAPSDVSKFVPDGDPPPYQGEGPPQVA</sequence>
<proteinExistence type="predicted"/>
<dbReference type="EMBL" id="AMZH03001326">
    <property type="protein sequence ID" value="RRT79737.1"/>
    <property type="molecule type" value="Genomic_DNA"/>
</dbReference>
<dbReference type="Proteomes" id="UP000287651">
    <property type="component" value="Unassembled WGS sequence"/>
</dbReference>
<organism evidence="3 4">
    <name type="scientific">Ensete ventricosum</name>
    <name type="common">Abyssinian banana</name>
    <name type="synonym">Musa ensete</name>
    <dbReference type="NCBI Taxonomy" id="4639"/>
    <lineage>
        <taxon>Eukaryota</taxon>
        <taxon>Viridiplantae</taxon>
        <taxon>Streptophyta</taxon>
        <taxon>Embryophyta</taxon>
        <taxon>Tracheophyta</taxon>
        <taxon>Spermatophyta</taxon>
        <taxon>Magnoliopsida</taxon>
        <taxon>Liliopsida</taxon>
        <taxon>Zingiberales</taxon>
        <taxon>Musaceae</taxon>
        <taxon>Ensete</taxon>
    </lineage>
</organism>